<evidence type="ECO:0000256" key="3">
    <source>
        <dbReference type="ARBA" id="ARBA00047645"/>
    </source>
</evidence>
<sequence length="94" mass="10740">MKPSHNRHVKIRVYGNVQGVFYRIYVKDRADELGINGSVKNRTDGTVEIVAEGEEEAIDEFVRQCRRGNEQSIIKRLRIVDGDVEGYEGFTVRG</sequence>
<feature type="active site" evidence="4">
    <location>
        <position position="41"/>
    </location>
</feature>
<comment type="catalytic activity">
    <reaction evidence="3 4">
        <text>an acyl phosphate + H2O = a carboxylate + phosphate + H(+)</text>
        <dbReference type="Rhea" id="RHEA:14965"/>
        <dbReference type="ChEBI" id="CHEBI:15377"/>
        <dbReference type="ChEBI" id="CHEBI:15378"/>
        <dbReference type="ChEBI" id="CHEBI:29067"/>
        <dbReference type="ChEBI" id="CHEBI:43474"/>
        <dbReference type="ChEBI" id="CHEBI:59918"/>
        <dbReference type="EC" id="3.6.1.7"/>
    </reaction>
</comment>
<evidence type="ECO:0000256" key="4">
    <source>
        <dbReference type="PROSITE-ProRule" id="PRU00520"/>
    </source>
</evidence>
<accession>A0A2M7XF70</accession>
<dbReference type="Pfam" id="PF00708">
    <property type="entry name" value="Acylphosphatase"/>
    <property type="match status" value="1"/>
</dbReference>
<feature type="active site" evidence="4">
    <location>
        <position position="23"/>
    </location>
</feature>
<name>A0A2M7XF70_9BACT</name>
<dbReference type="SUPFAM" id="SSF54975">
    <property type="entry name" value="Acylphosphatase/BLUF domain-like"/>
    <property type="match status" value="1"/>
</dbReference>
<dbReference type="InterPro" id="IPR036046">
    <property type="entry name" value="Acylphosphatase-like_dom_sf"/>
</dbReference>
<dbReference type="PRINTS" id="PR00112">
    <property type="entry name" value="ACYLPHPHTASE"/>
</dbReference>
<dbReference type="PANTHER" id="PTHR47268">
    <property type="entry name" value="ACYLPHOSPHATASE"/>
    <property type="match status" value="1"/>
</dbReference>
<dbReference type="EC" id="3.6.1.7" evidence="2 4"/>
<comment type="caution">
    <text evidence="7">The sequence shown here is derived from an EMBL/GenBank/DDBJ whole genome shotgun (WGS) entry which is preliminary data.</text>
</comment>
<protein>
    <recommendedName>
        <fullName evidence="2 4">acylphosphatase</fullName>
        <ecNumber evidence="2 4">3.6.1.7</ecNumber>
    </recommendedName>
</protein>
<evidence type="ECO:0000313" key="7">
    <source>
        <dbReference type="EMBL" id="PJA46524.1"/>
    </source>
</evidence>
<dbReference type="Gene3D" id="3.30.70.100">
    <property type="match status" value="1"/>
</dbReference>
<dbReference type="EMBL" id="PFWT01000009">
    <property type="protein sequence ID" value="PJA46524.1"/>
    <property type="molecule type" value="Genomic_DNA"/>
</dbReference>
<reference evidence="8" key="1">
    <citation type="submission" date="2017-09" db="EMBL/GenBank/DDBJ databases">
        <title>Depth-based differentiation of microbial function through sediment-hosted aquifers and enrichment of novel symbionts in the deep terrestrial subsurface.</title>
        <authorList>
            <person name="Probst A.J."/>
            <person name="Ladd B."/>
            <person name="Jarett J.K."/>
            <person name="Geller-Mcgrath D.E."/>
            <person name="Sieber C.M.K."/>
            <person name="Emerson J.B."/>
            <person name="Anantharaman K."/>
            <person name="Thomas B.C."/>
            <person name="Malmstrom R."/>
            <person name="Stieglmeier M."/>
            <person name="Klingl A."/>
            <person name="Woyke T."/>
            <person name="Ryan C.M."/>
            <person name="Banfield J.F."/>
        </authorList>
    </citation>
    <scope>NUCLEOTIDE SEQUENCE [LARGE SCALE GENOMIC DNA]</scope>
</reference>
<feature type="domain" description="Acylphosphatase-like" evidence="6">
    <location>
        <begin position="8"/>
        <end position="94"/>
    </location>
</feature>
<keyword evidence="4" id="KW-0378">Hydrolase</keyword>
<dbReference type="InterPro" id="IPR020456">
    <property type="entry name" value="Acylphosphatase"/>
</dbReference>
<dbReference type="GO" id="GO:0003998">
    <property type="term" value="F:acylphosphatase activity"/>
    <property type="evidence" value="ECO:0007669"/>
    <property type="project" value="UniProtKB-EC"/>
</dbReference>
<comment type="similarity">
    <text evidence="1 5">Belongs to the acylphosphatase family.</text>
</comment>
<dbReference type="PROSITE" id="PS51160">
    <property type="entry name" value="ACYLPHOSPHATASE_3"/>
    <property type="match status" value="1"/>
</dbReference>
<gene>
    <name evidence="7" type="ORF">CO173_02040</name>
</gene>
<dbReference type="AlphaFoldDB" id="A0A2M7XF70"/>
<dbReference type="PANTHER" id="PTHR47268:SF4">
    <property type="entry name" value="ACYLPHOSPHATASE"/>
    <property type="match status" value="1"/>
</dbReference>
<evidence type="ECO:0000259" key="6">
    <source>
        <dbReference type="PROSITE" id="PS51160"/>
    </source>
</evidence>
<proteinExistence type="inferred from homology"/>
<evidence type="ECO:0000313" key="8">
    <source>
        <dbReference type="Proteomes" id="UP000231263"/>
    </source>
</evidence>
<dbReference type="Proteomes" id="UP000231263">
    <property type="component" value="Unassembled WGS sequence"/>
</dbReference>
<evidence type="ECO:0000256" key="1">
    <source>
        <dbReference type="ARBA" id="ARBA00005614"/>
    </source>
</evidence>
<evidence type="ECO:0000256" key="2">
    <source>
        <dbReference type="ARBA" id="ARBA00012150"/>
    </source>
</evidence>
<evidence type="ECO:0000256" key="5">
    <source>
        <dbReference type="RuleBase" id="RU004168"/>
    </source>
</evidence>
<organism evidence="7 8">
    <name type="scientific">Candidatus Uhrbacteria bacterium CG_4_9_14_3_um_filter_41_35</name>
    <dbReference type="NCBI Taxonomy" id="1975034"/>
    <lineage>
        <taxon>Bacteria</taxon>
        <taxon>Candidatus Uhriibacteriota</taxon>
    </lineage>
</organism>
<dbReference type="InterPro" id="IPR001792">
    <property type="entry name" value="Acylphosphatase-like_dom"/>
</dbReference>